<dbReference type="PATRIC" id="fig|270351.10.peg.3317"/>
<dbReference type="Proteomes" id="UP000061432">
    <property type="component" value="Chromosome"/>
</dbReference>
<dbReference type="AlphaFoldDB" id="A0A0C6FU34"/>
<accession>A0A0C6FU34</accession>
<reference evidence="3 4" key="1">
    <citation type="journal article" date="2015" name="Genome Announc.">
        <title>Complete Genome Sequence of Methylobacterium aquaticum Strain 22A, Isolated from Racomitrium japonicum Moss.</title>
        <authorList>
            <person name="Tani A."/>
            <person name="Ogura Y."/>
            <person name="Hayashi T."/>
            <person name="Kimbara K."/>
        </authorList>
    </citation>
    <scope>NUCLEOTIDE SEQUENCE [LARGE SCALE GENOMIC DNA]</scope>
    <source>
        <strain evidence="3 4">MA-22A</strain>
    </source>
</reference>
<dbReference type="EMBL" id="AP014704">
    <property type="protein sequence ID" value="BAQ46565.1"/>
    <property type="molecule type" value="Genomic_DNA"/>
</dbReference>
<feature type="chain" id="PRO_5002197354" evidence="2">
    <location>
        <begin position="21"/>
        <end position="137"/>
    </location>
</feature>
<keyword evidence="2" id="KW-0732">Signal</keyword>
<dbReference type="RefSeq" id="WP_060847671.1">
    <property type="nucleotide sequence ID" value="NZ_AP014704.1"/>
</dbReference>
<evidence type="ECO:0000256" key="1">
    <source>
        <dbReference type="SAM" id="MobiDB-lite"/>
    </source>
</evidence>
<feature type="compositionally biased region" description="Pro residues" evidence="1">
    <location>
        <begin position="27"/>
        <end position="47"/>
    </location>
</feature>
<feature type="compositionally biased region" description="Low complexity" evidence="1">
    <location>
        <begin position="48"/>
        <end position="73"/>
    </location>
</feature>
<reference evidence="4" key="2">
    <citation type="submission" date="2015-01" db="EMBL/GenBank/DDBJ databases">
        <title>Complete genome sequence of Methylobacterium aquaticum strain 22A.</title>
        <authorList>
            <person name="Tani A."/>
            <person name="Ogura Y."/>
            <person name="Hayashi T."/>
        </authorList>
    </citation>
    <scope>NUCLEOTIDE SEQUENCE [LARGE SCALE GENOMIC DNA]</scope>
    <source>
        <strain evidence="4">MA-22A</strain>
    </source>
</reference>
<dbReference type="KEGG" id="maqu:Maq22A_c17235"/>
<evidence type="ECO:0000313" key="3">
    <source>
        <dbReference type="EMBL" id="BAQ46565.1"/>
    </source>
</evidence>
<sequence>MRLSLASLLILGALAIPAHAQTTAPNPFSPGAPKPNPAPPPNPPAIPAKPAAPAAQGPAGTAPAGNAAAPRAPAAGAVYPTAVAPKYAKESPGSARQHTCLDQYNANKAAGGAGNGGLNWIEKGGGYYSECNKRLKG</sequence>
<feature type="region of interest" description="Disordered" evidence="1">
    <location>
        <begin position="22"/>
        <end position="73"/>
    </location>
</feature>
<organism evidence="3 4">
    <name type="scientific">Methylobacterium aquaticum</name>
    <dbReference type="NCBI Taxonomy" id="270351"/>
    <lineage>
        <taxon>Bacteria</taxon>
        <taxon>Pseudomonadati</taxon>
        <taxon>Pseudomonadota</taxon>
        <taxon>Alphaproteobacteria</taxon>
        <taxon>Hyphomicrobiales</taxon>
        <taxon>Methylobacteriaceae</taxon>
        <taxon>Methylobacterium</taxon>
    </lineage>
</organism>
<protein>
    <submittedName>
        <fullName evidence="3">Uncharacterized protein</fullName>
    </submittedName>
</protein>
<proteinExistence type="predicted"/>
<name>A0A0C6FU34_9HYPH</name>
<feature type="signal peptide" evidence="2">
    <location>
        <begin position="1"/>
        <end position="20"/>
    </location>
</feature>
<gene>
    <name evidence="3" type="ORF">Maq22A_c17235</name>
</gene>
<evidence type="ECO:0000256" key="2">
    <source>
        <dbReference type="SAM" id="SignalP"/>
    </source>
</evidence>
<dbReference type="STRING" id="270351.Maq22A_c17235"/>
<evidence type="ECO:0000313" key="4">
    <source>
        <dbReference type="Proteomes" id="UP000061432"/>
    </source>
</evidence>